<name>A0A8S1HCL0_9PELO</name>
<reference evidence="2" key="1">
    <citation type="submission" date="2020-10" db="EMBL/GenBank/DDBJ databases">
        <authorList>
            <person name="Kikuchi T."/>
        </authorList>
    </citation>
    <scope>NUCLEOTIDE SEQUENCE</scope>
    <source>
        <strain evidence="2">NKZ352</strain>
    </source>
</reference>
<proteinExistence type="predicted"/>
<comment type="caution">
    <text evidence="2">The sequence shown here is derived from an EMBL/GenBank/DDBJ whole genome shotgun (WGS) entry which is preliminary data.</text>
</comment>
<feature type="region of interest" description="Disordered" evidence="1">
    <location>
        <begin position="1"/>
        <end position="22"/>
    </location>
</feature>
<accession>A0A8S1HCL0</accession>
<sequence>MRSNTSSGGSLRLPTPSWQTPSTAANFFGGGGRRPQRAVTEGCTLGQMPTWRHRSINSSPLSASLTFFATAVKKTSMCSESSMESNFSSSTTNLVRMRSCLGHSDPQISASSTFSSSPNASNRSTVFFSSVQRK</sequence>
<evidence type="ECO:0000256" key="1">
    <source>
        <dbReference type="SAM" id="MobiDB-lite"/>
    </source>
</evidence>
<dbReference type="AlphaFoldDB" id="A0A8S1HCL0"/>
<protein>
    <submittedName>
        <fullName evidence="2">Uncharacterized protein</fullName>
    </submittedName>
</protein>
<keyword evidence="3" id="KW-1185">Reference proteome</keyword>
<gene>
    <name evidence="2" type="ORF">CAUJ_LOCUS8854</name>
</gene>
<feature type="region of interest" description="Disordered" evidence="1">
    <location>
        <begin position="105"/>
        <end position="134"/>
    </location>
</feature>
<organism evidence="2 3">
    <name type="scientific">Caenorhabditis auriculariae</name>
    <dbReference type="NCBI Taxonomy" id="2777116"/>
    <lineage>
        <taxon>Eukaryota</taxon>
        <taxon>Metazoa</taxon>
        <taxon>Ecdysozoa</taxon>
        <taxon>Nematoda</taxon>
        <taxon>Chromadorea</taxon>
        <taxon>Rhabditida</taxon>
        <taxon>Rhabditina</taxon>
        <taxon>Rhabditomorpha</taxon>
        <taxon>Rhabditoidea</taxon>
        <taxon>Rhabditidae</taxon>
        <taxon>Peloderinae</taxon>
        <taxon>Caenorhabditis</taxon>
    </lineage>
</organism>
<feature type="compositionally biased region" description="Low complexity" evidence="1">
    <location>
        <begin position="109"/>
        <end position="125"/>
    </location>
</feature>
<dbReference type="Proteomes" id="UP000835052">
    <property type="component" value="Unassembled WGS sequence"/>
</dbReference>
<evidence type="ECO:0000313" key="3">
    <source>
        <dbReference type="Proteomes" id="UP000835052"/>
    </source>
</evidence>
<dbReference type="EMBL" id="CAJGYM010000030">
    <property type="protein sequence ID" value="CAD6192935.1"/>
    <property type="molecule type" value="Genomic_DNA"/>
</dbReference>
<evidence type="ECO:0000313" key="2">
    <source>
        <dbReference type="EMBL" id="CAD6192935.1"/>
    </source>
</evidence>